<gene>
    <name evidence="5" type="ORF">L2A60_05655</name>
</gene>
<protein>
    <submittedName>
        <fullName evidence="5">Helix-turn-helix domain-containing protein</fullName>
    </submittedName>
</protein>
<keyword evidence="3" id="KW-0804">Transcription</keyword>
<dbReference type="InterPro" id="IPR009061">
    <property type="entry name" value="DNA-bd_dom_put_sf"/>
</dbReference>
<keyword evidence="2" id="KW-0238">DNA-binding</keyword>
<proteinExistence type="predicted"/>
<dbReference type="SMART" id="SM00422">
    <property type="entry name" value="HTH_MERR"/>
    <property type="match status" value="1"/>
</dbReference>
<dbReference type="InterPro" id="IPR000551">
    <property type="entry name" value="MerR-type_HTH_dom"/>
</dbReference>
<dbReference type="RefSeq" id="WP_235703399.1">
    <property type="nucleotide sequence ID" value="NZ_JAKGBZ010000007.1"/>
</dbReference>
<dbReference type="PANTHER" id="PTHR30204">
    <property type="entry name" value="REDOX-CYCLING DRUG-SENSING TRANSCRIPTIONAL ACTIVATOR SOXR"/>
    <property type="match status" value="1"/>
</dbReference>
<dbReference type="PRINTS" id="PR00040">
    <property type="entry name" value="HTHMERR"/>
</dbReference>
<comment type="caution">
    <text evidence="5">The sequence shown here is derived from an EMBL/GenBank/DDBJ whole genome shotgun (WGS) entry which is preliminary data.</text>
</comment>
<dbReference type="CDD" id="cd04785">
    <property type="entry name" value="HTH_CadR-PbrR-like"/>
    <property type="match status" value="1"/>
</dbReference>
<keyword evidence="6" id="KW-1185">Reference proteome</keyword>
<dbReference type="Proteomes" id="UP001521209">
    <property type="component" value="Unassembled WGS sequence"/>
</dbReference>
<evidence type="ECO:0000256" key="3">
    <source>
        <dbReference type="ARBA" id="ARBA00023163"/>
    </source>
</evidence>
<dbReference type="PANTHER" id="PTHR30204:SF94">
    <property type="entry name" value="HEAVY METAL-DEPENDENT TRANSCRIPTIONAL REGULATOR HI_0293-RELATED"/>
    <property type="match status" value="1"/>
</dbReference>
<evidence type="ECO:0000256" key="2">
    <source>
        <dbReference type="ARBA" id="ARBA00023125"/>
    </source>
</evidence>
<accession>A0ABS9DXK0</accession>
<dbReference type="SUPFAM" id="SSF46955">
    <property type="entry name" value="Putative DNA-binding domain"/>
    <property type="match status" value="1"/>
</dbReference>
<dbReference type="PROSITE" id="PS50937">
    <property type="entry name" value="HTH_MERR_2"/>
    <property type="match status" value="1"/>
</dbReference>
<keyword evidence="1" id="KW-0805">Transcription regulation</keyword>
<feature type="domain" description="HTH merR-type" evidence="4">
    <location>
        <begin position="10"/>
        <end position="76"/>
    </location>
</feature>
<reference evidence="5 6" key="1">
    <citation type="submission" date="2022-01" db="EMBL/GenBank/DDBJ databases">
        <authorList>
            <person name="Won M."/>
            <person name="Kim S.-J."/>
            <person name="Kwon S.-W."/>
        </authorList>
    </citation>
    <scope>NUCLEOTIDE SEQUENCE [LARGE SCALE GENOMIC DNA]</scope>
    <source>
        <strain evidence="5 6">KCTC 23505</strain>
    </source>
</reference>
<organism evidence="5 6">
    <name type="scientific">Acidiphilium iwatense</name>
    <dbReference type="NCBI Taxonomy" id="768198"/>
    <lineage>
        <taxon>Bacteria</taxon>
        <taxon>Pseudomonadati</taxon>
        <taxon>Pseudomonadota</taxon>
        <taxon>Alphaproteobacteria</taxon>
        <taxon>Acetobacterales</taxon>
        <taxon>Acidocellaceae</taxon>
        <taxon>Acidiphilium</taxon>
    </lineage>
</organism>
<evidence type="ECO:0000259" key="4">
    <source>
        <dbReference type="PROSITE" id="PS50937"/>
    </source>
</evidence>
<sequence>MVRYDKGDVTISEAARRTACPIETIRYYERIGLVAPPPRNGKYRAYRPEDLARLGFIRRARELGFGLDAIRALLRLAASGSETCANMQMIAEIRLADIRARIADLAAMEHVLAETITRCEFGNDAACPLIEVLSQRVPLIYSPESSRRR</sequence>
<dbReference type="Gene3D" id="1.10.1660.10">
    <property type="match status" value="1"/>
</dbReference>
<dbReference type="InterPro" id="IPR047057">
    <property type="entry name" value="MerR_fam"/>
</dbReference>
<evidence type="ECO:0000313" key="5">
    <source>
        <dbReference type="EMBL" id="MCF3946167.1"/>
    </source>
</evidence>
<dbReference type="Pfam" id="PF13411">
    <property type="entry name" value="MerR_1"/>
    <property type="match status" value="1"/>
</dbReference>
<dbReference type="EMBL" id="JAKGBZ010000007">
    <property type="protein sequence ID" value="MCF3946167.1"/>
    <property type="molecule type" value="Genomic_DNA"/>
</dbReference>
<name>A0ABS9DXK0_9PROT</name>
<evidence type="ECO:0000313" key="6">
    <source>
        <dbReference type="Proteomes" id="UP001521209"/>
    </source>
</evidence>
<evidence type="ECO:0000256" key="1">
    <source>
        <dbReference type="ARBA" id="ARBA00023015"/>
    </source>
</evidence>